<name>A0ACB1AYE2_MELEN</name>
<accession>A0ACB1AYE2</accession>
<dbReference type="Proteomes" id="UP001497535">
    <property type="component" value="Unassembled WGS sequence"/>
</dbReference>
<protein>
    <submittedName>
        <fullName evidence="1">Uncharacterized protein</fullName>
    </submittedName>
</protein>
<evidence type="ECO:0000313" key="1">
    <source>
        <dbReference type="EMBL" id="CAK5111002.1"/>
    </source>
</evidence>
<gene>
    <name evidence="1" type="ORF">MENTE1834_LOCUS44568</name>
</gene>
<proteinExistence type="predicted"/>
<evidence type="ECO:0000313" key="2">
    <source>
        <dbReference type="Proteomes" id="UP001497535"/>
    </source>
</evidence>
<comment type="caution">
    <text evidence="1">The sequence shown here is derived from an EMBL/GenBank/DDBJ whole genome shotgun (WGS) entry which is preliminary data.</text>
</comment>
<sequence>MAGSFAVFEALGIEKTFNVFAHIILPANFQFFGIDIVKQIREKKTVIPGRLLVKLWGKVCVLC</sequence>
<reference evidence="1" key="1">
    <citation type="submission" date="2023-11" db="EMBL/GenBank/DDBJ databases">
        <authorList>
            <person name="Poullet M."/>
        </authorList>
    </citation>
    <scope>NUCLEOTIDE SEQUENCE</scope>
    <source>
        <strain evidence="1">E1834</strain>
    </source>
</reference>
<organism evidence="1 2">
    <name type="scientific">Meloidogyne enterolobii</name>
    <name type="common">Root-knot nematode worm</name>
    <name type="synonym">Meloidogyne mayaguensis</name>
    <dbReference type="NCBI Taxonomy" id="390850"/>
    <lineage>
        <taxon>Eukaryota</taxon>
        <taxon>Metazoa</taxon>
        <taxon>Ecdysozoa</taxon>
        <taxon>Nematoda</taxon>
        <taxon>Chromadorea</taxon>
        <taxon>Rhabditida</taxon>
        <taxon>Tylenchina</taxon>
        <taxon>Tylenchomorpha</taxon>
        <taxon>Tylenchoidea</taxon>
        <taxon>Meloidogynidae</taxon>
        <taxon>Meloidogyninae</taxon>
        <taxon>Meloidogyne</taxon>
    </lineage>
</organism>
<dbReference type="EMBL" id="CAVMJV010000138">
    <property type="protein sequence ID" value="CAK5111002.1"/>
    <property type="molecule type" value="Genomic_DNA"/>
</dbReference>
<keyword evidence="2" id="KW-1185">Reference proteome</keyword>